<dbReference type="Proteomes" id="UP000443014">
    <property type="component" value="Unassembled WGS sequence"/>
</dbReference>
<protein>
    <recommendedName>
        <fullName evidence="3">Secreted protein</fullName>
    </recommendedName>
</protein>
<reference evidence="1 2" key="1">
    <citation type="submission" date="2019-11" db="EMBL/GenBank/DDBJ databases">
        <title>Whole genome sequence of a plant growth promoting strain Serratia marcescens BTL07 isolated from the rhizoplane of Chili (Capsicum annuum).</title>
        <authorList>
            <person name="Dutta S."/>
            <person name="Khatun A."/>
            <person name="Gupta D.R."/>
            <person name="Surovy M.Z."/>
            <person name="Rahman M.M."/>
            <person name="Mahmud N.U."/>
            <person name="Emes R."/>
            <person name="Warry A."/>
            <person name="West H."/>
            <person name="Clarke M.L."/>
            <person name="Islam M.T."/>
        </authorList>
    </citation>
    <scope>NUCLEOTIDE SEQUENCE [LARGE SCALE GENOMIC DNA]</scope>
    <source>
        <strain evidence="1 2">BTL07</strain>
    </source>
</reference>
<name>A0ABD6HW84_SERMA</name>
<organism evidence="1 2">
    <name type="scientific">Serratia marcescens</name>
    <dbReference type="NCBI Taxonomy" id="615"/>
    <lineage>
        <taxon>Bacteria</taxon>
        <taxon>Pseudomonadati</taxon>
        <taxon>Pseudomonadota</taxon>
        <taxon>Gammaproteobacteria</taxon>
        <taxon>Enterobacterales</taxon>
        <taxon>Yersiniaceae</taxon>
        <taxon>Serratia</taxon>
    </lineage>
</organism>
<proteinExistence type="predicted"/>
<evidence type="ECO:0000313" key="1">
    <source>
        <dbReference type="EMBL" id="MVF05581.1"/>
    </source>
</evidence>
<dbReference type="RefSeq" id="WP_156866336.1">
    <property type="nucleotide sequence ID" value="NZ_CP123597.1"/>
</dbReference>
<gene>
    <name evidence="1" type="ORF">GMA22_20295</name>
</gene>
<dbReference type="EMBL" id="WNKC01000005">
    <property type="protein sequence ID" value="MVF05581.1"/>
    <property type="molecule type" value="Genomic_DNA"/>
</dbReference>
<dbReference type="AlphaFoldDB" id="A0ABD6HW84"/>
<evidence type="ECO:0008006" key="3">
    <source>
        <dbReference type="Google" id="ProtNLM"/>
    </source>
</evidence>
<comment type="caution">
    <text evidence="1">The sequence shown here is derived from an EMBL/GenBank/DDBJ whole genome shotgun (WGS) entry which is preliminary data.</text>
</comment>
<evidence type="ECO:0000313" key="2">
    <source>
        <dbReference type="Proteomes" id="UP000443014"/>
    </source>
</evidence>
<sequence length="105" mass="11592">MKIIINLSFSGPIFYLFALSKALALPYSYKGSENEKIAFASPTSITLAPLSLAGRNSIAWSAAYFLPTPSIGLNDKTLENNCVISNRKILPPHPHRPYETLRAIR</sequence>
<accession>A0ABD6HW84</accession>